<sequence>MTADPNNLKVIKEISRRDILFSVATLNESEVLVGSSDSNVHRMNAQDEKAEVSELSGHTSYVTGLELVGDQLVSGAYDGKLKWWDLEKKAEIRSIDAHSKWIRRIELSHNGKFLATVSDDMVCRVWDATNGNVVHELKGHQTTTPNNFPSMLYCCAFSQDDRFLATSDRVGHVVIWDLHSGKEVRTIETPDMYTWDPKARIHSIGGVRSLAFSPDSKQLVVGGMGHVGNIDHLGGKSLVEIFNWEKGERLHQLADDSYKGLVERLVFHPSGKWFIAAGGDHAGFVKCINADTGETIRDSKTSTHIHDIRLKDQQGKLITVGHGKIVLWQL</sequence>
<dbReference type="PROSITE" id="PS50294">
    <property type="entry name" value="WD_REPEATS_REGION"/>
    <property type="match status" value="2"/>
</dbReference>
<dbReference type="Proteomes" id="UP000240009">
    <property type="component" value="Unassembled WGS sequence"/>
</dbReference>
<dbReference type="RefSeq" id="WP_105357115.1">
    <property type="nucleotide sequence ID" value="NZ_PUIA01000068.1"/>
</dbReference>
<evidence type="ECO:0000313" key="5">
    <source>
        <dbReference type="Proteomes" id="UP000240009"/>
    </source>
</evidence>
<dbReference type="Gene3D" id="2.130.10.10">
    <property type="entry name" value="YVTN repeat-like/Quinoprotein amine dehydrogenase"/>
    <property type="match status" value="2"/>
</dbReference>
<dbReference type="InterPro" id="IPR019775">
    <property type="entry name" value="WD40_repeat_CS"/>
</dbReference>
<dbReference type="InterPro" id="IPR011047">
    <property type="entry name" value="Quinoprotein_ADH-like_sf"/>
</dbReference>
<protein>
    <submittedName>
        <fullName evidence="4">Uncharacterized protein</fullName>
    </submittedName>
</protein>
<evidence type="ECO:0000256" key="3">
    <source>
        <dbReference type="PROSITE-ProRule" id="PRU00221"/>
    </source>
</evidence>
<keyword evidence="2" id="KW-0677">Repeat</keyword>
<dbReference type="Pfam" id="PF00400">
    <property type="entry name" value="WD40"/>
    <property type="match status" value="4"/>
</dbReference>
<comment type="caution">
    <text evidence="4">The sequence shown here is derived from an EMBL/GenBank/DDBJ whole genome shotgun (WGS) entry which is preliminary data.</text>
</comment>
<name>A0A2S8F2F5_9BACT</name>
<keyword evidence="1 3" id="KW-0853">WD repeat</keyword>
<feature type="repeat" description="WD" evidence="3">
    <location>
        <begin position="95"/>
        <end position="136"/>
    </location>
</feature>
<dbReference type="PROSITE" id="PS00678">
    <property type="entry name" value="WD_REPEATS_1"/>
    <property type="match status" value="1"/>
</dbReference>
<dbReference type="InterPro" id="IPR015943">
    <property type="entry name" value="WD40/YVTN_repeat-like_dom_sf"/>
</dbReference>
<organism evidence="4 5">
    <name type="scientific">Blastopirellula marina</name>
    <dbReference type="NCBI Taxonomy" id="124"/>
    <lineage>
        <taxon>Bacteria</taxon>
        <taxon>Pseudomonadati</taxon>
        <taxon>Planctomycetota</taxon>
        <taxon>Planctomycetia</taxon>
        <taxon>Pirellulales</taxon>
        <taxon>Pirellulaceae</taxon>
        <taxon>Blastopirellula</taxon>
    </lineage>
</organism>
<evidence type="ECO:0000256" key="2">
    <source>
        <dbReference type="ARBA" id="ARBA00022737"/>
    </source>
</evidence>
<evidence type="ECO:0000313" key="4">
    <source>
        <dbReference type="EMBL" id="PQO26358.1"/>
    </source>
</evidence>
<dbReference type="PROSITE" id="PS50082">
    <property type="entry name" value="WD_REPEATS_2"/>
    <property type="match status" value="3"/>
</dbReference>
<dbReference type="PANTHER" id="PTHR44019">
    <property type="entry name" value="WD REPEAT-CONTAINING PROTEIN 55"/>
    <property type="match status" value="1"/>
</dbReference>
<feature type="repeat" description="WD" evidence="3">
    <location>
        <begin position="156"/>
        <end position="186"/>
    </location>
</feature>
<dbReference type="SUPFAM" id="SSF50998">
    <property type="entry name" value="Quinoprotein alcohol dehydrogenase-like"/>
    <property type="match status" value="1"/>
</dbReference>
<proteinExistence type="predicted"/>
<dbReference type="InterPro" id="IPR050505">
    <property type="entry name" value="WDR55/POC1"/>
</dbReference>
<feature type="repeat" description="WD" evidence="3">
    <location>
        <begin position="55"/>
        <end position="94"/>
    </location>
</feature>
<gene>
    <name evidence="4" type="ORF">C5Y96_20180</name>
</gene>
<reference evidence="4 5" key="1">
    <citation type="submission" date="2018-02" db="EMBL/GenBank/DDBJ databases">
        <title>Comparative genomes isolates from brazilian mangrove.</title>
        <authorList>
            <person name="Araujo J.E."/>
            <person name="Taketani R.G."/>
            <person name="Silva M.C.P."/>
            <person name="Loureco M.V."/>
            <person name="Andreote F.D."/>
        </authorList>
    </citation>
    <scope>NUCLEOTIDE SEQUENCE [LARGE SCALE GENOMIC DNA]</scope>
    <source>
        <strain evidence="4 5">HEX-2 MGV</strain>
    </source>
</reference>
<dbReference type="InterPro" id="IPR001680">
    <property type="entry name" value="WD40_rpt"/>
</dbReference>
<accession>A0A2S8F2F5</accession>
<dbReference type="SMART" id="SM00320">
    <property type="entry name" value="WD40"/>
    <property type="match status" value="5"/>
</dbReference>
<dbReference type="AlphaFoldDB" id="A0A2S8F2F5"/>
<dbReference type="OrthoDB" id="230341at2"/>
<dbReference type="PANTHER" id="PTHR44019:SF8">
    <property type="entry name" value="POC1 CENTRIOLAR PROTEIN HOMOLOG"/>
    <property type="match status" value="1"/>
</dbReference>
<evidence type="ECO:0000256" key="1">
    <source>
        <dbReference type="ARBA" id="ARBA00022574"/>
    </source>
</evidence>
<dbReference type="EMBL" id="PUIA01000068">
    <property type="protein sequence ID" value="PQO26358.1"/>
    <property type="molecule type" value="Genomic_DNA"/>
</dbReference>